<keyword evidence="3" id="KW-1185">Reference proteome</keyword>
<name>A0A8J8MPM8_9FIRM</name>
<protein>
    <submittedName>
        <fullName evidence="2">Extracellular solute-binding protein</fullName>
    </submittedName>
</protein>
<dbReference type="RefSeq" id="WP_212695950.1">
    <property type="nucleotide sequence ID" value="NZ_CP058649.1"/>
</dbReference>
<dbReference type="KEGG" id="vpy:HZI73_24420"/>
<dbReference type="PROSITE" id="PS51257">
    <property type="entry name" value="PROKAR_LIPOPROTEIN"/>
    <property type="match status" value="1"/>
</dbReference>
<accession>A0A8J8MPM8</accession>
<dbReference type="Proteomes" id="UP000683246">
    <property type="component" value="Chromosome"/>
</dbReference>
<proteinExistence type="predicted"/>
<dbReference type="SUPFAM" id="SSF53850">
    <property type="entry name" value="Periplasmic binding protein-like II"/>
    <property type="match status" value="1"/>
</dbReference>
<organism evidence="2 3">
    <name type="scientific">Vallitalea pronyensis</name>
    <dbReference type="NCBI Taxonomy" id="1348613"/>
    <lineage>
        <taxon>Bacteria</taxon>
        <taxon>Bacillati</taxon>
        <taxon>Bacillota</taxon>
        <taxon>Clostridia</taxon>
        <taxon>Lachnospirales</taxon>
        <taxon>Vallitaleaceae</taxon>
        <taxon>Vallitalea</taxon>
    </lineage>
</organism>
<feature type="compositionally biased region" description="Polar residues" evidence="1">
    <location>
        <begin position="29"/>
        <end position="42"/>
    </location>
</feature>
<evidence type="ECO:0000313" key="2">
    <source>
        <dbReference type="EMBL" id="QUI25251.1"/>
    </source>
</evidence>
<gene>
    <name evidence="2" type="ORF">HZI73_24420</name>
</gene>
<dbReference type="EMBL" id="CP058649">
    <property type="protein sequence ID" value="QUI25251.1"/>
    <property type="molecule type" value="Genomic_DNA"/>
</dbReference>
<dbReference type="AlphaFoldDB" id="A0A8J8MPM8"/>
<evidence type="ECO:0000256" key="1">
    <source>
        <dbReference type="SAM" id="MobiDB-lite"/>
    </source>
</evidence>
<dbReference type="Gene3D" id="3.40.190.10">
    <property type="entry name" value="Periplasmic binding protein-like II"/>
    <property type="match status" value="2"/>
</dbReference>
<sequence>MNMKRTIVLFLVMVLGLSLVACQGKKVSESGSLQGTPSSNVQPDGRIGDGNTTFKFWRSINARTAKVMDSHNDHPYYDILAEATGVRPKFINPPIGQEEQQLNLVLSSAKLPDAIHISLQKHYRGGVDAAVDDGIILKNMTELIKANAPNYMAIINADESVRKDSYTDDGNLISFGAIIPDPEMRGLSFFGPMVNEKYLKETGLDAPVTIADWEELLTAFKENGVKIPLSWSAKNGLEGLWDAFSGAYGVPSGSTFFQVDGVVKYGPIEEGYKDYIMLMRDWYSKGLIDPDYVSRDLNKHIKPMLVSGELATTIGHLSYFNSLVKVAEVDNKELILKALPYPVLNEGDRVHLRHYVPNVKDEGTFITSSANDPLTIIKYVDFLYSEQGRELIYWGQEGITFNYKEDGSRAFTDYINNNPDGVSRPDANRQLLFRDLNTYWDWGDQQYMYSLPTQQDGWEQWMKADFAYALPTSMTPTLEEGEKTANIMSEVDTYVEEMVTKFIMGIEPIENYDKFVANIKKLGIVEVIGYQQSALNRYNKR</sequence>
<feature type="region of interest" description="Disordered" evidence="1">
    <location>
        <begin position="28"/>
        <end position="47"/>
    </location>
</feature>
<reference evidence="2" key="1">
    <citation type="submission" date="2020-07" db="EMBL/GenBank/DDBJ databases">
        <title>Vallitalea pronyensis genome.</title>
        <authorList>
            <person name="Postec A."/>
        </authorList>
    </citation>
    <scope>NUCLEOTIDE SEQUENCE</scope>
    <source>
        <strain evidence="2">FatNI3</strain>
    </source>
</reference>
<evidence type="ECO:0000313" key="3">
    <source>
        <dbReference type="Proteomes" id="UP000683246"/>
    </source>
</evidence>